<dbReference type="FunFam" id="2.60.40.10:FF:000270">
    <property type="entry name" value="Cell surface protein"/>
    <property type="match status" value="1"/>
</dbReference>
<comment type="catalytic activity">
    <reaction evidence="1">
        <text>Digestion of native collagen in the triple helical region at Xaa-|-Gly bonds. With synthetic peptides, a preference is shown for Gly at P3 and P1', Pro and Ala at P2 and P2', and hydroxyproline, Ala or Arg at P3'.</text>
        <dbReference type="EC" id="3.4.24.3"/>
    </reaction>
</comment>
<dbReference type="EC" id="3.4.24.3" evidence="5"/>
<dbReference type="FunFam" id="3.30.980.50:FF:000001">
    <property type="entry name" value="Microbial collagenase"/>
    <property type="match status" value="1"/>
</dbReference>
<comment type="cofactor">
    <cofactor evidence="3">
        <name>Zn(2+)</name>
        <dbReference type="ChEBI" id="CHEBI:29105"/>
    </cofactor>
</comment>
<evidence type="ECO:0000256" key="14">
    <source>
        <dbReference type="ARBA" id="ARBA00023049"/>
    </source>
</evidence>
<evidence type="ECO:0000256" key="8">
    <source>
        <dbReference type="ARBA" id="ARBA00022723"/>
    </source>
</evidence>
<dbReference type="Gene3D" id="3.30.980.50">
    <property type="match status" value="1"/>
</dbReference>
<dbReference type="InterPro" id="IPR041379">
    <property type="entry name" value="ColG_subdomain"/>
</dbReference>
<evidence type="ECO:0000256" key="3">
    <source>
        <dbReference type="ARBA" id="ARBA00001947"/>
    </source>
</evidence>
<organism evidence="19 20">
    <name type="scientific">Bacillus wiedmannii</name>
    <dbReference type="NCBI Taxonomy" id="1890302"/>
    <lineage>
        <taxon>Bacteria</taxon>
        <taxon>Bacillati</taxon>
        <taxon>Bacillota</taxon>
        <taxon>Bacilli</taxon>
        <taxon>Bacillales</taxon>
        <taxon>Bacillaceae</taxon>
        <taxon>Bacillus</taxon>
        <taxon>Bacillus cereus group</taxon>
    </lineage>
</organism>
<dbReference type="GO" id="GO:0004222">
    <property type="term" value="F:metalloendopeptidase activity"/>
    <property type="evidence" value="ECO:0007669"/>
    <property type="project" value="UniProtKB-EC"/>
</dbReference>
<evidence type="ECO:0000256" key="4">
    <source>
        <dbReference type="ARBA" id="ARBA00004613"/>
    </source>
</evidence>
<dbReference type="Gene3D" id="2.60.40.10">
    <property type="entry name" value="Immunoglobulins"/>
    <property type="match status" value="1"/>
</dbReference>
<proteinExistence type="inferred from homology"/>
<dbReference type="GO" id="GO:0005576">
    <property type="term" value="C:extracellular region"/>
    <property type="evidence" value="ECO:0007669"/>
    <property type="project" value="UniProtKB-SubCell"/>
</dbReference>
<dbReference type="Pfam" id="PF18496">
    <property type="entry name" value="ColG_sub"/>
    <property type="match status" value="1"/>
</dbReference>
<dbReference type="InterPro" id="IPR022409">
    <property type="entry name" value="PKD/Chitinase_dom"/>
</dbReference>
<dbReference type="GO" id="GO:0032963">
    <property type="term" value="P:collagen metabolic process"/>
    <property type="evidence" value="ECO:0007669"/>
    <property type="project" value="UniProtKB-ARBA"/>
</dbReference>
<evidence type="ECO:0000256" key="6">
    <source>
        <dbReference type="ARBA" id="ARBA00022525"/>
    </source>
</evidence>
<reference evidence="19 20" key="1">
    <citation type="journal article" date="2019" name="Environ. Microbiol.">
        <title>An active ?-lactamase is a part of an orchestrated cell wall stress resistance network of Bacillus subtilis and related rhizosphere species.</title>
        <authorList>
            <person name="Bucher T."/>
            <person name="Keren-Paz A."/>
            <person name="Hausser J."/>
            <person name="Olender T."/>
            <person name="Cytryn E."/>
            <person name="Kolodkin-Gal I."/>
        </authorList>
    </citation>
    <scope>NUCLEOTIDE SEQUENCE [LARGE SCALE GENOMIC DNA]</scope>
    <source>
        <strain evidence="19 20">I5</strain>
    </source>
</reference>
<dbReference type="SUPFAM" id="SSF89260">
    <property type="entry name" value="Collagen-binding domain"/>
    <property type="match status" value="1"/>
</dbReference>
<comment type="caution">
    <text evidence="19">The sequence shown here is derived from an EMBL/GenBank/DDBJ whole genome shotgun (WGS) entry which is preliminary data.</text>
</comment>
<evidence type="ECO:0000256" key="5">
    <source>
        <dbReference type="ARBA" id="ARBA00012653"/>
    </source>
</evidence>
<dbReference type="FunFam" id="2.60.120.380:FF:000012">
    <property type="entry name" value="Microbial collagenase"/>
    <property type="match status" value="1"/>
</dbReference>
<evidence type="ECO:0000256" key="2">
    <source>
        <dbReference type="ARBA" id="ARBA00001913"/>
    </source>
</evidence>
<keyword evidence="11" id="KW-0862">Zinc</keyword>
<gene>
    <name evidence="19" type="ORF">FC699_25310</name>
</gene>
<dbReference type="InterPro" id="IPR035986">
    <property type="entry name" value="PKD_dom_sf"/>
</dbReference>
<dbReference type="Proteomes" id="UP000305222">
    <property type="component" value="Unassembled WGS sequence"/>
</dbReference>
<evidence type="ECO:0000259" key="18">
    <source>
        <dbReference type="PROSITE" id="PS50093"/>
    </source>
</evidence>
<dbReference type="CDD" id="cd00146">
    <property type="entry name" value="PKD"/>
    <property type="match status" value="1"/>
</dbReference>
<evidence type="ECO:0000313" key="19">
    <source>
        <dbReference type="EMBL" id="TKI89804.1"/>
    </source>
</evidence>
<evidence type="ECO:0000256" key="13">
    <source>
        <dbReference type="ARBA" id="ARBA00023026"/>
    </source>
</evidence>
<dbReference type="GO" id="GO:0008270">
    <property type="term" value="F:zinc ion binding"/>
    <property type="evidence" value="ECO:0007669"/>
    <property type="project" value="UniProtKB-ARBA"/>
</dbReference>
<dbReference type="GO" id="GO:0005518">
    <property type="term" value="F:collagen binding"/>
    <property type="evidence" value="ECO:0007669"/>
    <property type="project" value="UniProtKB-ARBA"/>
</dbReference>
<keyword evidence="10" id="KW-0378">Hydrolase</keyword>
<evidence type="ECO:0000256" key="12">
    <source>
        <dbReference type="ARBA" id="ARBA00022837"/>
    </source>
</evidence>
<comment type="cofactor">
    <cofactor evidence="2">
        <name>Ca(2+)</name>
        <dbReference type="ChEBI" id="CHEBI:29108"/>
    </cofactor>
</comment>
<keyword evidence="9" id="KW-0732">Signal</keyword>
<comment type="subcellular location">
    <subcellularLocation>
        <location evidence="4">Secreted</location>
    </subcellularLocation>
</comment>
<keyword evidence="13" id="KW-0843">Virulence</keyword>
<keyword evidence="14" id="KW-0482">Metalloprotease</keyword>
<keyword evidence="15" id="KW-0865">Zymogen</keyword>
<evidence type="ECO:0000256" key="10">
    <source>
        <dbReference type="ARBA" id="ARBA00022801"/>
    </source>
</evidence>
<dbReference type="GO" id="GO:0006508">
    <property type="term" value="P:proteolysis"/>
    <property type="evidence" value="ECO:0007669"/>
    <property type="project" value="UniProtKB-KW"/>
</dbReference>
<dbReference type="InterPro" id="IPR007280">
    <property type="entry name" value="Peptidase_C_arc/bac"/>
</dbReference>
<evidence type="ECO:0000313" key="20">
    <source>
        <dbReference type="Proteomes" id="UP000305222"/>
    </source>
</evidence>
<evidence type="ECO:0000256" key="15">
    <source>
        <dbReference type="ARBA" id="ARBA00023145"/>
    </source>
</evidence>
<evidence type="ECO:0000256" key="9">
    <source>
        <dbReference type="ARBA" id="ARBA00022729"/>
    </source>
</evidence>
<evidence type="ECO:0000256" key="11">
    <source>
        <dbReference type="ARBA" id="ARBA00022833"/>
    </source>
</evidence>
<keyword evidence="6" id="KW-0964">Secreted</keyword>
<dbReference type="GO" id="GO:0034701">
    <property type="term" value="F:tripeptidase activity"/>
    <property type="evidence" value="ECO:0007669"/>
    <property type="project" value="UniProtKB-ARBA"/>
</dbReference>
<sequence>VTAYDAYRSTLSKDANLNKEYQDYMQMLVDNREKFNVPLVSDDYLATHAPKPVSDIAAEITAEAKLSNVSVKKNKSQFFNTFTLQGTYTGTTAKGEYEDWKTITQNVNDTLKRLSAKEWTGYKTVTAYFVNYRVNASGQFEYDIVFHGMNTEEGAVNKAPVAVMNGPYNGNVNEAISFKSDGSKDEDGKIVAYKWEFGDGTVSNEQNPTHVYTKEGTYTAKLTVTDDKGLTNTVTTNVTVQKKEDNSVEKEPNNSFQTANKLQLNQVLRASLGNGDTSDYFEINVETAKNLQINVTKENNIGVNWVLYSEADLNNYVTYAQQEGNKLVGSYYTYPGKYYLHVYQYGGGTGNYTVEVK</sequence>
<dbReference type="Pfam" id="PF18911">
    <property type="entry name" value="PKD_4"/>
    <property type="match status" value="1"/>
</dbReference>
<dbReference type="SUPFAM" id="SSF49299">
    <property type="entry name" value="PKD domain"/>
    <property type="match status" value="1"/>
</dbReference>
<keyword evidence="12" id="KW-0106">Calcium</keyword>
<dbReference type="PANTHER" id="PTHR13062:SF9">
    <property type="entry name" value="MICROBIAL COLLAGENASE"/>
    <property type="match status" value="1"/>
</dbReference>
<dbReference type="Pfam" id="PF04151">
    <property type="entry name" value="PPC"/>
    <property type="match status" value="1"/>
</dbReference>
<dbReference type="Gene3D" id="2.60.120.380">
    <property type="match status" value="1"/>
</dbReference>
<name>A0A4U3AME4_9BACI</name>
<evidence type="ECO:0000256" key="16">
    <source>
        <dbReference type="ARBA" id="ARBA00034318"/>
    </source>
</evidence>
<dbReference type="SMART" id="SM00089">
    <property type="entry name" value="PKD"/>
    <property type="match status" value="1"/>
</dbReference>
<dbReference type="InterPro" id="IPR013783">
    <property type="entry name" value="Ig-like_fold"/>
</dbReference>
<feature type="non-terminal residue" evidence="19">
    <location>
        <position position="1"/>
    </location>
</feature>
<evidence type="ECO:0000256" key="7">
    <source>
        <dbReference type="ARBA" id="ARBA00022670"/>
    </source>
</evidence>
<feature type="domain" description="PKD" evidence="18">
    <location>
        <begin position="159"/>
        <end position="241"/>
    </location>
</feature>
<dbReference type="GO" id="GO:0005509">
    <property type="term" value="F:calcium ion binding"/>
    <property type="evidence" value="ECO:0007669"/>
    <property type="project" value="UniProtKB-ARBA"/>
</dbReference>
<dbReference type="AlphaFoldDB" id="A0A4U3AME4"/>
<dbReference type="InterPro" id="IPR000601">
    <property type="entry name" value="PKD_dom"/>
</dbReference>
<dbReference type="EMBL" id="SZON01001779">
    <property type="protein sequence ID" value="TKI89804.1"/>
    <property type="molecule type" value="Genomic_DNA"/>
</dbReference>
<evidence type="ECO:0000256" key="1">
    <source>
        <dbReference type="ARBA" id="ARBA00000424"/>
    </source>
</evidence>
<evidence type="ECO:0000256" key="17">
    <source>
        <dbReference type="ARBA" id="ARBA00034362"/>
    </source>
</evidence>
<accession>A0A4U3AME4</accession>
<protein>
    <recommendedName>
        <fullName evidence="5">microbial collagenase</fullName>
        <ecNumber evidence="5">3.4.24.3</ecNumber>
    </recommendedName>
    <alternativeName>
        <fullName evidence="17">Microbial collagenase</fullName>
    </alternativeName>
</protein>
<dbReference type="PROSITE" id="PS50093">
    <property type="entry name" value="PKD"/>
    <property type="match status" value="1"/>
</dbReference>
<keyword evidence="7" id="KW-0645">Protease</keyword>
<comment type="similarity">
    <text evidence="16">Belongs to the peptidase M9B family. Collagenase subfamily.</text>
</comment>
<keyword evidence="8" id="KW-0479">Metal-binding</keyword>
<dbReference type="Gene3D" id="1.10.390.20">
    <property type="match status" value="1"/>
</dbReference>
<dbReference type="PANTHER" id="PTHR13062">
    <property type="entry name" value="COLLAGENASE"/>
    <property type="match status" value="1"/>
</dbReference>